<proteinExistence type="inferred from homology"/>
<evidence type="ECO:0000256" key="1">
    <source>
        <dbReference type="ARBA" id="ARBA00006129"/>
    </source>
</evidence>
<feature type="domain" description="Carbamoyltransferase" evidence="2">
    <location>
        <begin position="284"/>
        <end position="343"/>
    </location>
</feature>
<dbReference type="Pfam" id="PF02543">
    <property type="entry name" value="Carbam_trans_N"/>
    <property type="match status" value="1"/>
</dbReference>
<dbReference type="Gene3D" id="3.90.870.20">
    <property type="entry name" value="Carbamoyltransferase, C-terminal domain"/>
    <property type="match status" value="1"/>
</dbReference>
<reference evidence="4" key="1">
    <citation type="submission" date="2007-09" db="EMBL/GenBank/DDBJ databases">
        <title>Complete sequence of chromosome of Serratia proteamaculans 568.</title>
        <authorList>
            <consortium name="US DOE Joint Genome Institute"/>
            <person name="Copeland A."/>
            <person name="Lucas S."/>
            <person name="Lapidus A."/>
            <person name="Barry K."/>
            <person name="Glavina del Rio T."/>
            <person name="Dalin E."/>
            <person name="Tice H."/>
            <person name="Pitluck S."/>
            <person name="Chain P."/>
            <person name="Malfatti S."/>
            <person name="Shin M."/>
            <person name="Vergez L."/>
            <person name="Schmutz J."/>
            <person name="Larimer F."/>
            <person name="Land M."/>
            <person name="Hauser L."/>
            <person name="Kyrpides N."/>
            <person name="Kim E."/>
            <person name="Taghavi S."/>
            <person name="Newman L."/>
            <person name="Vangronsveld J."/>
            <person name="van der Lelie D."/>
            <person name="Richardson P."/>
        </authorList>
    </citation>
    <scope>NUCLEOTIDE SEQUENCE [LARGE SCALE GENOMIC DNA]</scope>
    <source>
        <strain evidence="4">568</strain>
    </source>
</reference>
<dbReference type="EMBL" id="CP000826">
    <property type="protein sequence ID" value="ABV42453.1"/>
    <property type="molecule type" value="Genomic_DNA"/>
</dbReference>
<dbReference type="CDD" id="cd24033">
    <property type="entry name" value="ASKHA_NBD_NodU_CmcH-like_N"/>
    <property type="match status" value="1"/>
</dbReference>
<feature type="domain" description="Carbamoyltransferase C-terminal" evidence="3">
    <location>
        <begin position="398"/>
        <end position="567"/>
    </location>
</feature>
<dbReference type="GO" id="GO:0016740">
    <property type="term" value="F:transferase activity"/>
    <property type="evidence" value="ECO:0007669"/>
    <property type="project" value="UniProtKB-KW"/>
</dbReference>
<dbReference type="HOGENOM" id="CLU_014411_2_1_6"/>
<accession>A8GH63</accession>
<dbReference type="InterPro" id="IPR038152">
    <property type="entry name" value="Carbam_trans_C_sf"/>
</dbReference>
<dbReference type="InterPro" id="IPR051338">
    <property type="entry name" value="NodU/CmcH_Carbamoyltrnsfr"/>
</dbReference>
<dbReference type="Gene3D" id="3.30.420.40">
    <property type="match status" value="2"/>
</dbReference>
<dbReference type="KEGG" id="spe:Spro_3355"/>
<gene>
    <name evidence="4" type="ordered locus">Spro_3355</name>
</gene>
<dbReference type="STRING" id="399741.Spro_3355"/>
<dbReference type="InterPro" id="IPR031730">
    <property type="entry name" value="Carbam_trans_C"/>
</dbReference>
<dbReference type="InterPro" id="IPR003696">
    <property type="entry name" value="Carbtransf_dom"/>
</dbReference>
<evidence type="ECO:0000259" key="2">
    <source>
        <dbReference type="Pfam" id="PF02543"/>
    </source>
</evidence>
<organism evidence="4">
    <name type="scientific">Serratia proteamaculans (strain 568)</name>
    <dbReference type="NCBI Taxonomy" id="399741"/>
    <lineage>
        <taxon>Bacteria</taxon>
        <taxon>Pseudomonadati</taxon>
        <taxon>Pseudomonadota</taxon>
        <taxon>Gammaproteobacteria</taxon>
        <taxon>Enterobacterales</taxon>
        <taxon>Yersiniaceae</taxon>
        <taxon>Serratia</taxon>
    </lineage>
</organism>
<name>A8GH63_SERP5</name>
<evidence type="ECO:0000259" key="3">
    <source>
        <dbReference type="Pfam" id="PF16861"/>
    </source>
</evidence>
<dbReference type="eggNOG" id="COG2192">
    <property type="taxonomic scope" value="Bacteria"/>
</dbReference>
<keyword evidence="4" id="KW-0808">Transferase</keyword>
<dbReference type="PANTHER" id="PTHR34847:SF1">
    <property type="entry name" value="NODULATION PROTEIN U"/>
    <property type="match status" value="1"/>
</dbReference>
<dbReference type="AlphaFoldDB" id="A8GH63"/>
<dbReference type="PANTHER" id="PTHR34847">
    <property type="entry name" value="NODULATION PROTEIN U"/>
    <property type="match status" value="1"/>
</dbReference>
<protein>
    <submittedName>
        <fullName evidence="4">Carbamoyltransferase</fullName>
    </submittedName>
</protein>
<dbReference type="Pfam" id="PF16861">
    <property type="entry name" value="Carbam_trans_C"/>
    <property type="match status" value="1"/>
</dbReference>
<dbReference type="OrthoDB" id="9780777at2"/>
<evidence type="ECO:0000313" key="4">
    <source>
        <dbReference type="EMBL" id="ABV42453.1"/>
    </source>
</evidence>
<comment type="similarity">
    <text evidence="1">Belongs to the NodU/CmcH family.</text>
</comment>
<sequence>MVGHNMRKVTLGIHLGHHSSCAVVIDGKLMAAMQQERVTRRKYDGRPFFSNDLPITQCLKLAGVELKDVTDIISSLQSVAPGGVGLRHPLVQPGFNLFDPWDKRHRVISHHLAHAISAFGCSGYPDASILVVDLAGSSTESGQDFVMSFSDYYNNATDNKVRENLVLKTECLSIYTVDKNGYSLLEREFCTPHPTPDVFIQNAASLYDNVARSVFGSENAHGQLMALASLESHTGNEDVNVNELIADIDGHIEFRNGWQERFTINSDPIKNIPLAKLTQNALQSTLFSYARRTRQLGHSDNFCAAGGVFLNILSNSEVFDSGIFENCYFPSSPHDAGISIGCAFFGQRIWETPNLEYQENYSTDRLGTDILEPDINAALGHHSLFITDNGKQTPKSIAKLLQEGKIIARCAGRAEFGPRALGGRSLLASPLLEESKVRLNKIKKRQDWRPVAPIIQEDKINDYFNGPTISPYMNYVHYIKDNHVSSLKALAHPDRSTRAQTLLKSTDPTLYEVMSFFNDETGYPILVNTSLNGGGEPIIDSAEDAITFFRHNDEVDLLLLGDRLISRNETHWLQIFKAGHSIKLSDGTLTNVIFSKGQRYVLFIKGRLSASVSLDIFDSINKNGGLLSYDLLENNSDSVIKSLFTVMMLGLMEFES</sequence>